<evidence type="ECO:0000313" key="3">
    <source>
        <dbReference type="Proteomes" id="UP000319836"/>
    </source>
</evidence>
<dbReference type="SUPFAM" id="SSF48452">
    <property type="entry name" value="TPR-like"/>
    <property type="match status" value="1"/>
</dbReference>
<evidence type="ECO:0000313" key="2">
    <source>
        <dbReference type="EMBL" id="TMQ71866.1"/>
    </source>
</evidence>
<organism evidence="2 3">
    <name type="scientific">Eiseniibacteriota bacterium</name>
    <dbReference type="NCBI Taxonomy" id="2212470"/>
    <lineage>
        <taxon>Bacteria</taxon>
        <taxon>Candidatus Eiseniibacteriota</taxon>
    </lineage>
</organism>
<comment type="caution">
    <text evidence="2">The sequence shown here is derived from an EMBL/GenBank/DDBJ whole genome shotgun (WGS) entry which is preliminary data.</text>
</comment>
<keyword evidence="1" id="KW-0802">TPR repeat</keyword>
<sequence length="152" mass="16871">MIVQLANDSRQEFPFRKLVHAWLNEPYRYPVSIPSRLLAVARSGADADSVKRLYHRLTHDAVARPADFVVSEAGLISVGQVLLKEGARSTVGLAVLELAVERSPGSYRAREALAAGYEKVGKTDRAMAEYREALRLSPQLAKISASKLERRR</sequence>
<dbReference type="EMBL" id="VBPA01000094">
    <property type="protein sequence ID" value="TMQ71866.1"/>
    <property type="molecule type" value="Genomic_DNA"/>
</dbReference>
<protein>
    <submittedName>
        <fullName evidence="2">Uncharacterized protein</fullName>
    </submittedName>
</protein>
<dbReference type="InterPro" id="IPR019734">
    <property type="entry name" value="TPR_rpt"/>
</dbReference>
<accession>A0A538U7K0</accession>
<dbReference type="AlphaFoldDB" id="A0A538U7K0"/>
<proteinExistence type="predicted"/>
<dbReference type="Proteomes" id="UP000319836">
    <property type="component" value="Unassembled WGS sequence"/>
</dbReference>
<reference evidence="2 3" key="1">
    <citation type="journal article" date="2019" name="Nat. Microbiol.">
        <title>Mediterranean grassland soil C-N compound turnover is dependent on rainfall and depth, and is mediated by genomically divergent microorganisms.</title>
        <authorList>
            <person name="Diamond S."/>
            <person name="Andeer P.F."/>
            <person name="Li Z."/>
            <person name="Crits-Christoph A."/>
            <person name="Burstein D."/>
            <person name="Anantharaman K."/>
            <person name="Lane K.R."/>
            <person name="Thomas B.C."/>
            <person name="Pan C."/>
            <person name="Northen T.R."/>
            <person name="Banfield J.F."/>
        </authorList>
    </citation>
    <scope>NUCLEOTIDE SEQUENCE [LARGE SCALE GENOMIC DNA]</scope>
    <source>
        <strain evidence="2">WS_10</strain>
    </source>
</reference>
<dbReference type="PROSITE" id="PS50005">
    <property type="entry name" value="TPR"/>
    <property type="match status" value="1"/>
</dbReference>
<name>A0A538U7K0_UNCEI</name>
<gene>
    <name evidence="2" type="ORF">E6K80_04260</name>
</gene>
<dbReference type="Gene3D" id="1.25.40.10">
    <property type="entry name" value="Tetratricopeptide repeat domain"/>
    <property type="match status" value="1"/>
</dbReference>
<feature type="repeat" description="TPR" evidence="1">
    <location>
        <begin position="107"/>
        <end position="140"/>
    </location>
</feature>
<evidence type="ECO:0000256" key="1">
    <source>
        <dbReference type="PROSITE-ProRule" id="PRU00339"/>
    </source>
</evidence>
<dbReference type="InterPro" id="IPR011990">
    <property type="entry name" value="TPR-like_helical_dom_sf"/>
</dbReference>